<proteinExistence type="inferred from homology"/>
<keyword evidence="7" id="KW-1185">Reference proteome</keyword>
<name>A0ABV8F7I5_9ACTN</name>
<dbReference type="Gene3D" id="3.40.50.300">
    <property type="entry name" value="P-loop containing nucleotide triphosphate hydrolases"/>
    <property type="match status" value="2"/>
</dbReference>
<evidence type="ECO:0000256" key="3">
    <source>
        <dbReference type="ARBA" id="ARBA00022741"/>
    </source>
</evidence>
<dbReference type="InterPro" id="IPR027417">
    <property type="entry name" value="P-loop_NTPase"/>
</dbReference>
<keyword evidence="3" id="KW-0547">Nucleotide-binding</keyword>
<dbReference type="SMART" id="SM00382">
    <property type="entry name" value="AAA"/>
    <property type="match status" value="1"/>
</dbReference>
<dbReference type="SUPFAM" id="SSF52540">
    <property type="entry name" value="P-loop containing nucleoside triphosphate hydrolases"/>
    <property type="match status" value="2"/>
</dbReference>
<dbReference type="Proteomes" id="UP001595698">
    <property type="component" value="Unassembled WGS sequence"/>
</dbReference>
<gene>
    <name evidence="6" type="ORF">ACFOYY_31005</name>
</gene>
<dbReference type="InterPro" id="IPR003439">
    <property type="entry name" value="ABC_transporter-like_ATP-bd"/>
</dbReference>
<feature type="domain" description="ABC transporter" evidence="5">
    <location>
        <begin position="198"/>
        <end position="437"/>
    </location>
</feature>
<dbReference type="PROSITE" id="PS50893">
    <property type="entry name" value="ABC_TRANSPORTER_2"/>
    <property type="match status" value="1"/>
</dbReference>
<organism evidence="6 7">
    <name type="scientific">Streptosporangium jomthongense</name>
    <dbReference type="NCBI Taxonomy" id="1193683"/>
    <lineage>
        <taxon>Bacteria</taxon>
        <taxon>Bacillati</taxon>
        <taxon>Actinomycetota</taxon>
        <taxon>Actinomycetes</taxon>
        <taxon>Streptosporangiales</taxon>
        <taxon>Streptosporangiaceae</taxon>
        <taxon>Streptosporangium</taxon>
    </lineage>
</organism>
<evidence type="ECO:0000256" key="2">
    <source>
        <dbReference type="ARBA" id="ARBA00022448"/>
    </source>
</evidence>
<protein>
    <submittedName>
        <fullName evidence="6">ABC transporter ATP-binding protein</fullName>
    </submittedName>
</protein>
<dbReference type="NCBIfam" id="TIGR01727">
    <property type="entry name" value="oligo_HPY"/>
    <property type="match status" value="1"/>
</dbReference>
<evidence type="ECO:0000256" key="1">
    <source>
        <dbReference type="ARBA" id="ARBA00005417"/>
    </source>
</evidence>
<reference evidence="7" key="1">
    <citation type="journal article" date="2019" name="Int. J. Syst. Evol. Microbiol.">
        <title>The Global Catalogue of Microorganisms (GCM) 10K type strain sequencing project: providing services to taxonomists for standard genome sequencing and annotation.</title>
        <authorList>
            <consortium name="The Broad Institute Genomics Platform"/>
            <consortium name="The Broad Institute Genome Sequencing Center for Infectious Disease"/>
            <person name="Wu L."/>
            <person name="Ma J."/>
        </authorList>
    </citation>
    <scope>NUCLEOTIDE SEQUENCE [LARGE SCALE GENOMIC DNA]</scope>
    <source>
        <strain evidence="7">TBRC 7912</strain>
    </source>
</reference>
<dbReference type="InterPro" id="IPR003593">
    <property type="entry name" value="AAA+_ATPase"/>
</dbReference>
<dbReference type="Pfam" id="PF00005">
    <property type="entry name" value="ABC_tran"/>
    <property type="match status" value="1"/>
</dbReference>
<accession>A0ABV8F7I5</accession>
<evidence type="ECO:0000313" key="7">
    <source>
        <dbReference type="Proteomes" id="UP001595698"/>
    </source>
</evidence>
<dbReference type="PANTHER" id="PTHR43776">
    <property type="entry name" value="TRANSPORT ATP-BINDING PROTEIN"/>
    <property type="match status" value="1"/>
</dbReference>
<dbReference type="InterPro" id="IPR013563">
    <property type="entry name" value="Oligopep_ABC_C"/>
</dbReference>
<comment type="similarity">
    <text evidence="1">Belongs to the ABC transporter superfamily.</text>
</comment>
<dbReference type="RefSeq" id="WP_386194577.1">
    <property type="nucleotide sequence ID" value="NZ_JBHSBC010000036.1"/>
</dbReference>
<dbReference type="InterPro" id="IPR050319">
    <property type="entry name" value="ABC_transp_ATP-bind"/>
</dbReference>
<evidence type="ECO:0000259" key="5">
    <source>
        <dbReference type="PROSITE" id="PS50893"/>
    </source>
</evidence>
<evidence type="ECO:0000313" key="6">
    <source>
        <dbReference type="EMBL" id="MFC3984602.1"/>
    </source>
</evidence>
<dbReference type="Pfam" id="PF08352">
    <property type="entry name" value="oligo_HPY"/>
    <property type="match status" value="1"/>
</dbReference>
<dbReference type="GO" id="GO:0005524">
    <property type="term" value="F:ATP binding"/>
    <property type="evidence" value="ECO:0007669"/>
    <property type="project" value="UniProtKB-KW"/>
</dbReference>
<evidence type="ECO:0000256" key="4">
    <source>
        <dbReference type="ARBA" id="ARBA00022840"/>
    </source>
</evidence>
<dbReference type="PROSITE" id="PS00211">
    <property type="entry name" value="ABC_TRANSPORTER_1"/>
    <property type="match status" value="1"/>
</dbReference>
<keyword evidence="4 6" id="KW-0067">ATP-binding</keyword>
<dbReference type="InterPro" id="IPR017871">
    <property type="entry name" value="ABC_transporter-like_CS"/>
</dbReference>
<sequence length="446" mass="47331">MLIALAFLPGPRLVLLDEPTTALDVTTQARVLASVREMCRDRGAAAVYVSHDLGVVRGLADRIAVMYAGRVVETAPLGTFFPTGTTGTTGTPGASAGAWHPYTRGLLAASPDVAVRRAPRSIPGHAPSLTARPAGCAFAPRCARADALCREETPSQTGQGPEHLVACHHPVAVPETAVADVVADLPEVRPGADAEPLLRARDVSFSYGRAHRVLHEVSLDLREGAFHALVGESGSGKTTLARVLSGFGGHVTGTLSYAGAPLAVAGTDRPAELRRRIQYVFQNPYRALNPRHTVAEILRTPIRHLFGVSQDEARRRALDALDRVALRPEIARSRPGELSGGERQRVAVARSLVCDPSVLICDEITSALDVSVQAAVLELLTTLRRDGLTVLFVTHDLGVVRAVADEVSVMHRGRIVEHGRTGDVLDDPADPYTRSLATAARGAVTA</sequence>
<dbReference type="CDD" id="cd03257">
    <property type="entry name" value="ABC_NikE_OppD_transporters"/>
    <property type="match status" value="1"/>
</dbReference>
<dbReference type="EMBL" id="JBHSBC010000036">
    <property type="protein sequence ID" value="MFC3984602.1"/>
    <property type="molecule type" value="Genomic_DNA"/>
</dbReference>
<dbReference type="PANTHER" id="PTHR43776:SF7">
    <property type="entry name" value="D,D-DIPEPTIDE TRANSPORT ATP-BINDING PROTEIN DDPF-RELATED"/>
    <property type="match status" value="1"/>
</dbReference>
<comment type="caution">
    <text evidence="6">The sequence shown here is derived from an EMBL/GenBank/DDBJ whole genome shotgun (WGS) entry which is preliminary data.</text>
</comment>
<keyword evidence="2" id="KW-0813">Transport</keyword>